<reference evidence="2 3" key="1">
    <citation type="submission" date="2024-09" db="EMBL/GenBank/DDBJ databases">
        <title>Chromosome-scale assembly of Riccia sorocarpa.</title>
        <authorList>
            <person name="Paukszto L."/>
        </authorList>
    </citation>
    <scope>NUCLEOTIDE SEQUENCE [LARGE SCALE GENOMIC DNA]</scope>
    <source>
        <strain evidence="2">LP-2024</strain>
        <tissue evidence="2">Aerial parts of the thallus</tissue>
    </source>
</reference>
<name>A0ABD3GP61_9MARC</name>
<evidence type="ECO:0000256" key="1">
    <source>
        <dbReference type="SAM" id="MobiDB-lite"/>
    </source>
</evidence>
<evidence type="ECO:0000313" key="3">
    <source>
        <dbReference type="Proteomes" id="UP001633002"/>
    </source>
</evidence>
<dbReference type="EMBL" id="JBJQOH010000007">
    <property type="protein sequence ID" value="KAL3681002.1"/>
    <property type="molecule type" value="Genomic_DNA"/>
</dbReference>
<feature type="region of interest" description="Disordered" evidence="1">
    <location>
        <begin position="71"/>
        <end position="103"/>
    </location>
</feature>
<protein>
    <submittedName>
        <fullName evidence="2">Uncharacterized protein</fullName>
    </submittedName>
</protein>
<organism evidence="2 3">
    <name type="scientific">Riccia sorocarpa</name>
    <dbReference type="NCBI Taxonomy" id="122646"/>
    <lineage>
        <taxon>Eukaryota</taxon>
        <taxon>Viridiplantae</taxon>
        <taxon>Streptophyta</taxon>
        <taxon>Embryophyta</taxon>
        <taxon>Marchantiophyta</taxon>
        <taxon>Marchantiopsida</taxon>
        <taxon>Marchantiidae</taxon>
        <taxon>Marchantiales</taxon>
        <taxon>Ricciaceae</taxon>
        <taxon>Riccia</taxon>
    </lineage>
</organism>
<comment type="caution">
    <text evidence="2">The sequence shown here is derived from an EMBL/GenBank/DDBJ whole genome shotgun (WGS) entry which is preliminary data.</text>
</comment>
<accession>A0ABD3GP61</accession>
<feature type="region of interest" description="Disordered" evidence="1">
    <location>
        <begin position="1"/>
        <end position="24"/>
    </location>
</feature>
<sequence length="103" mass="11485">MGASERLEAQDGGERGSSKNKKVSDINEDTRLTVFVTRCYDDSRSSYLVAEMCRLKPALFRYKTQVRLEGQDGRKRGVSKNKKVSDVDEDIVPPSSTPDALLS</sequence>
<evidence type="ECO:0000313" key="2">
    <source>
        <dbReference type="EMBL" id="KAL3681002.1"/>
    </source>
</evidence>
<gene>
    <name evidence="2" type="ORF">R1sor_023958</name>
</gene>
<dbReference type="Proteomes" id="UP001633002">
    <property type="component" value="Unassembled WGS sequence"/>
</dbReference>
<keyword evidence="3" id="KW-1185">Reference proteome</keyword>
<proteinExistence type="predicted"/>
<dbReference type="AlphaFoldDB" id="A0ABD3GP61"/>